<dbReference type="PANTHER" id="PTHR43877">
    <property type="entry name" value="AMINOALKYLPHOSPHONATE N-ACETYLTRANSFERASE-RELATED-RELATED"/>
    <property type="match status" value="1"/>
</dbReference>
<dbReference type="PROSITE" id="PS51186">
    <property type="entry name" value="GNAT"/>
    <property type="match status" value="1"/>
</dbReference>
<dbReference type="EMBL" id="JBHSDP010000031">
    <property type="protein sequence ID" value="MFC4333424.1"/>
    <property type="molecule type" value="Genomic_DNA"/>
</dbReference>
<feature type="domain" description="N-acetyltransferase" evidence="4">
    <location>
        <begin position="5"/>
        <end position="165"/>
    </location>
</feature>
<accession>A0ABV8TSC1</accession>
<dbReference type="CDD" id="cd04301">
    <property type="entry name" value="NAT_SF"/>
    <property type="match status" value="1"/>
</dbReference>
<dbReference type="Proteomes" id="UP001595824">
    <property type="component" value="Unassembled WGS sequence"/>
</dbReference>
<evidence type="ECO:0000313" key="5">
    <source>
        <dbReference type="EMBL" id="MFC4333424.1"/>
    </source>
</evidence>
<name>A0ABV8TSC1_9ACTN</name>
<dbReference type="InterPro" id="IPR050832">
    <property type="entry name" value="Bact_Acetyltransf"/>
</dbReference>
<keyword evidence="1 5" id="KW-0808">Transferase</keyword>
<dbReference type="InterPro" id="IPR000182">
    <property type="entry name" value="GNAT_dom"/>
</dbReference>
<reference evidence="6" key="1">
    <citation type="journal article" date="2019" name="Int. J. Syst. Evol. Microbiol.">
        <title>The Global Catalogue of Microorganisms (GCM) 10K type strain sequencing project: providing services to taxonomists for standard genome sequencing and annotation.</title>
        <authorList>
            <consortium name="The Broad Institute Genomics Platform"/>
            <consortium name="The Broad Institute Genome Sequencing Center for Infectious Disease"/>
            <person name="Wu L."/>
            <person name="Ma J."/>
        </authorList>
    </citation>
    <scope>NUCLEOTIDE SEQUENCE [LARGE SCALE GENOMIC DNA]</scope>
    <source>
        <strain evidence="6">PCU 347</strain>
    </source>
</reference>
<evidence type="ECO:0000256" key="1">
    <source>
        <dbReference type="ARBA" id="ARBA00022679"/>
    </source>
</evidence>
<keyword evidence="6" id="KW-1185">Reference proteome</keyword>
<evidence type="ECO:0000259" key="4">
    <source>
        <dbReference type="PROSITE" id="PS51186"/>
    </source>
</evidence>
<organism evidence="5 6">
    <name type="scientific">Streptomyces andamanensis</name>
    <dbReference type="NCBI Taxonomy" id="1565035"/>
    <lineage>
        <taxon>Bacteria</taxon>
        <taxon>Bacillati</taxon>
        <taxon>Actinomycetota</taxon>
        <taxon>Actinomycetes</taxon>
        <taxon>Kitasatosporales</taxon>
        <taxon>Streptomycetaceae</taxon>
        <taxon>Streptomyces</taxon>
    </lineage>
</organism>
<dbReference type="Gene3D" id="3.40.630.30">
    <property type="match status" value="1"/>
</dbReference>
<dbReference type="EC" id="2.3.-.-" evidence="5"/>
<dbReference type="Pfam" id="PF00583">
    <property type="entry name" value="Acetyltransf_1"/>
    <property type="match status" value="1"/>
</dbReference>
<gene>
    <name evidence="5" type="ORF">ACFPC0_37815</name>
</gene>
<sequence length="183" mass="19580">MDHAPRVRALADADWPRVAALEAAAYAGSGLTEGQAALESRGRVSPGTCFVLDLGDRLGGYVLALPYPESAFPDLAAPERAAHRTANLHLHDLVVDERLRGRGLGARLAGHLTAVAADRGFERMSLVAVAGLEGFWRGLGYRAHRDIEVPSGYGPHALYMSTRVPVRGPSNRKKRADDGAPRP</sequence>
<feature type="region of interest" description="Disordered" evidence="3">
    <location>
        <begin position="164"/>
        <end position="183"/>
    </location>
</feature>
<keyword evidence="2 5" id="KW-0012">Acyltransferase</keyword>
<evidence type="ECO:0000313" key="6">
    <source>
        <dbReference type="Proteomes" id="UP001595824"/>
    </source>
</evidence>
<dbReference type="SUPFAM" id="SSF55729">
    <property type="entry name" value="Acyl-CoA N-acyltransferases (Nat)"/>
    <property type="match status" value="1"/>
</dbReference>
<proteinExistence type="predicted"/>
<dbReference type="GO" id="GO:0016746">
    <property type="term" value="F:acyltransferase activity"/>
    <property type="evidence" value="ECO:0007669"/>
    <property type="project" value="UniProtKB-KW"/>
</dbReference>
<protein>
    <submittedName>
        <fullName evidence="5">GNAT family N-acetyltransferase</fullName>
        <ecNumber evidence="5">2.3.-.-</ecNumber>
    </submittedName>
</protein>
<dbReference type="RefSeq" id="WP_018566546.1">
    <property type="nucleotide sequence ID" value="NZ_JBHSDP010000031.1"/>
</dbReference>
<comment type="caution">
    <text evidence="5">The sequence shown here is derived from an EMBL/GenBank/DDBJ whole genome shotgun (WGS) entry which is preliminary data.</text>
</comment>
<evidence type="ECO:0000256" key="3">
    <source>
        <dbReference type="SAM" id="MobiDB-lite"/>
    </source>
</evidence>
<dbReference type="InterPro" id="IPR016181">
    <property type="entry name" value="Acyl_CoA_acyltransferase"/>
</dbReference>
<evidence type="ECO:0000256" key="2">
    <source>
        <dbReference type="ARBA" id="ARBA00023315"/>
    </source>
</evidence>